<protein>
    <submittedName>
        <fullName evidence="2">Uncharacterized protein</fullName>
    </submittedName>
</protein>
<dbReference type="OrthoDB" id="1898893at2"/>
<sequence>MSEAQPRPVTIIDRPCRFGKTTRMIADLEEAKQYLIVTPLLTECDRIVRDARVPVMQPEIVEDEPDITTKKDHLVQLLQAQKNAVTTHAMFDHLADVAGEGLLDAYHILIDEVVSVADSSFRCTEIEWRDFYLNTGYAKVDPATGQVIATPLWEDNAEEVSGTLSAKAYRAARSGRLFSVGEGIHISVIPEILLRAGQSLTVFTFKAEGSLMFAHLDRLGLNPVHDSDGPEVERGFVREVRHLINVQRIPALDRRTVRVKGKPVRLSDCMSYSKQMMTPATSVTLDTEIAKALASLRRGPLASVALPDILVVCPKDKWFEKGREPGKGPDGTETTPFRPGPYADGSRLAPRGTGKDRARSIPNKTQGTNAYRHASHVIYLYDQYPTPLVHRWVGGKDAIDPDDYALTELIQVIWRTRIRDGEPITAYIPNRRMRELFLSWLWEGDVPQSVRNKIASQQGSKPGR</sequence>
<reference evidence="2 3" key="1">
    <citation type="submission" date="2018-04" db="EMBL/GenBank/DDBJ databases">
        <title>Genomic Encyclopedia of Archaeal and Bacterial Type Strains, Phase II (KMG-II): from individual species to whole genera.</title>
        <authorList>
            <person name="Goeker M."/>
        </authorList>
    </citation>
    <scope>NUCLEOTIDE SEQUENCE [LARGE SCALE GENOMIC DNA]</scope>
    <source>
        <strain evidence="2 3">DSM 19783</strain>
    </source>
</reference>
<comment type="caution">
    <text evidence="2">The sequence shown here is derived from an EMBL/GenBank/DDBJ whole genome shotgun (WGS) entry which is preliminary data.</text>
</comment>
<dbReference type="AlphaFoldDB" id="A0A8E3ANW0"/>
<evidence type="ECO:0000313" key="2">
    <source>
        <dbReference type="EMBL" id="PTW38804.1"/>
    </source>
</evidence>
<evidence type="ECO:0000256" key="1">
    <source>
        <dbReference type="SAM" id="MobiDB-lite"/>
    </source>
</evidence>
<dbReference type="Proteomes" id="UP000244037">
    <property type="component" value="Unassembled WGS sequence"/>
</dbReference>
<feature type="region of interest" description="Disordered" evidence="1">
    <location>
        <begin position="321"/>
        <end position="367"/>
    </location>
</feature>
<dbReference type="EMBL" id="QAYC01000028">
    <property type="protein sequence ID" value="PTW38804.1"/>
    <property type="molecule type" value="Genomic_DNA"/>
</dbReference>
<dbReference type="RefSeq" id="WP_108028930.1">
    <property type="nucleotide sequence ID" value="NZ_QAYC01000028.1"/>
</dbReference>
<proteinExistence type="predicted"/>
<accession>A0A8E3ANW0</accession>
<name>A0A8E3ANW0_9RHOB</name>
<gene>
    <name evidence="2" type="ORF">C8N38_1284</name>
</gene>
<evidence type="ECO:0000313" key="3">
    <source>
        <dbReference type="Proteomes" id="UP000244037"/>
    </source>
</evidence>
<keyword evidence="3" id="KW-1185">Reference proteome</keyword>
<organism evidence="2 3">
    <name type="scientific">Rhodovulum kholense</name>
    <dbReference type="NCBI Taxonomy" id="453584"/>
    <lineage>
        <taxon>Bacteria</taxon>
        <taxon>Pseudomonadati</taxon>
        <taxon>Pseudomonadota</taxon>
        <taxon>Alphaproteobacteria</taxon>
        <taxon>Rhodobacterales</taxon>
        <taxon>Paracoccaceae</taxon>
        <taxon>Rhodovulum</taxon>
    </lineage>
</organism>